<comment type="caution">
    <text evidence="1">The sequence shown here is derived from an EMBL/GenBank/DDBJ whole genome shotgun (WGS) entry which is preliminary data.</text>
</comment>
<reference evidence="1" key="1">
    <citation type="submission" date="2021-06" db="EMBL/GenBank/DDBJ databases">
        <authorList>
            <person name="Hodson N. C."/>
            <person name="Mongue J. A."/>
            <person name="Jaron S. K."/>
        </authorList>
    </citation>
    <scope>NUCLEOTIDE SEQUENCE</scope>
</reference>
<dbReference type="EMBL" id="CAJVCH010057559">
    <property type="protein sequence ID" value="CAG7718966.1"/>
    <property type="molecule type" value="Genomic_DNA"/>
</dbReference>
<accession>A0A8J2NMT1</accession>
<proteinExistence type="predicted"/>
<dbReference type="AlphaFoldDB" id="A0A8J2NMT1"/>
<organism evidence="1 2">
    <name type="scientific">Allacma fusca</name>
    <dbReference type="NCBI Taxonomy" id="39272"/>
    <lineage>
        <taxon>Eukaryota</taxon>
        <taxon>Metazoa</taxon>
        <taxon>Ecdysozoa</taxon>
        <taxon>Arthropoda</taxon>
        <taxon>Hexapoda</taxon>
        <taxon>Collembola</taxon>
        <taxon>Symphypleona</taxon>
        <taxon>Sminthuridae</taxon>
        <taxon>Allacma</taxon>
    </lineage>
</organism>
<dbReference type="Proteomes" id="UP000708208">
    <property type="component" value="Unassembled WGS sequence"/>
</dbReference>
<evidence type="ECO:0000313" key="1">
    <source>
        <dbReference type="EMBL" id="CAG7718966.1"/>
    </source>
</evidence>
<sequence>ECEVKERIEEDREFGGRNVIRIGISVDHFE</sequence>
<evidence type="ECO:0000313" key="2">
    <source>
        <dbReference type="Proteomes" id="UP000708208"/>
    </source>
</evidence>
<protein>
    <submittedName>
        <fullName evidence="1">Uncharacterized protein</fullName>
    </submittedName>
</protein>
<keyword evidence="2" id="KW-1185">Reference proteome</keyword>
<name>A0A8J2NMT1_9HEXA</name>
<gene>
    <name evidence="1" type="ORF">AFUS01_LOCUS8319</name>
</gene>
<feature type="non-terminal residue" evidence="1">
    <location>
        <position position="1"/>
    </location>
</feature>